<dbReference type="GO" id="GO:0016020">
    <property type="term" value="C:membrane"/>
    <property type="evidence" value="ECO:0007669"/>
    <property type="project" value="UniProtKB-SubCell"/>
</dbReference>
<evidence type="ECO:0000256" key="4">
    <source>
        <dbReference type="ARBA" id="ARBA00023136"/>
    </source>
</evidence>
<sequence>FFFPAARNMIRSPRISHMSRPGPSTPIQPTPRVLQIEGDPPNIGDEGPRRPLRNSGRLPFERINSLNDPRHSTSVGRNRRQVRARIENEIATRRIERRPNINPDNGEEAVVNNGNRLDNNPLPNNSFTLLEHIGMVGARNFFIPLSPTRSTQIIECHKRASFYLCLILIISGLLFLWNASVHPFHMMGRRFFVASKYQSMFLTDEDFYPQAAMLIVYLTCIISGFAIHYTNQPVYDHGFCMYLHSARALILVGFFFLIWHIWAHAAHYPNESFPSELESLMSRALVLAKGNINRGAFKEPILPVENAVWRDTQTVFKCCGIHSFQDWFPEFVQPALSSNFSKYVPRSCCEKLVSDSCEAMYVHKSGCLQAQLKVLNTEALWVINPGLFVSVLAHFGLYLILGRLFSNTAAITRDRRPFEPPPPTQIEQDHENVANNVPAL</sequence>
<dbReference type="InterPro" id="IPR018499">
    <property type="entry name" value="Tetraspanin/Peripherin"/>
</dbReference>
<feature type="transmembrane region" description="Helical" evidence="6">
    <location>
        <begin position="207"/>
        <end position="227"/>
    </location>
</feature>
<feature type="transmembrane region" description="Helical" evidence="6">
    <location>
        <begin position="160"/>
        <end position="179"/>
    </location>
</feature>
<protein>
    <recommendedName>
        <fullName evidence="9">Tetraspanin</fullName>
    </recommendedName>
</protein>
<name>A0A8J2L691_9HEXA</name>
<evidence type="ECO:0000256" key="1">
    <source>
        <dbReference type="ARBA" id="ARBA00004141"/>
    </source>
</evidence>
<keyword evidence="3 6" id="KW-1133">Transmembrane helix</keyword>
<evidence type="ECO:0000256" key="6">
    <source>
        <dbReference type="SAM" id="Phobius"/>
    </source>
</evidence>
<dbReference type="OrthoDB" id="9972904at2759"/>
<evidence type="ECO:0000256" key="5">
    <source>
        <dbReference type="SAM" id="MobiDB-lite"/>
    </source>
</evidence>
<evidence type="ECO:0008006" key="9">
    <source>
        <dbReference type="Google" id="ProtNLM"/>
    </source>
</evidence>
<comment type="subcellular location">
    <subcellularLocation>
        <location evidence="1">Membrane</location>
        <topology evidence="1">Multi-pass membrane protein</topology>
    </subcellularLocation>
</comment>
<feature type="region of interest" description="Disordered" evidence="5">
    <location>
        <begin position="416"/>
        <end position="440"/>
    </location>
</feature>
<feature type="transmembrane region" description="Helical" evidence="6">
    <location>
        <begin position="379"/>
        <end position="401"/>
    </location>
</feature>
<feature type="transmembrane region" description="Helical" evidence="6">
    <location>
        <begin position="239"/>
        <end position="262"/>
    </location>
</feature>
<dbReference type="CDD" id="cd03127">
    <property type="entry name" value="tetraspanin_LEL"/>
    <property type="match status" value="1"/>
</dbReference>
<evidence type="ECO:0000313" key="8">
    <source>
        <dbReference type="Proteomes" id="UP000708208"/>
    </source>
</evidence>
<evidence type="ECO:0000313" key="7">
    <source>
        <dbReference type="EMBL" id="CAG7816289.1"/>
    </source>
</evidence>
<feature type="compositionally biased region" description="Polar residues" evidence="5">
    <location>
        <begin position="64"/>
        <end position="76"/>
    </location>
</feature>
<evidence type="ECO:0000256" key="3">
    <source>
        <dbReference type="ARBA" id="ARBA00022989"/>
    </source>
</evidence>
<dbReference type="Pfam" id="PF00335">
    <property type="entry name" value="Tetraspanin"/>
    <property type="match status" value="1"/>
</dbReference>
<evidence type="ECO:0000256" key="2">
    <source>
        <dbReference type="ARBA" id="ARBA00022692"/>
    </source>
</evidence>
<feature type="non-terminal residue" evidence="7">
    <location>
        <position position="440"/>
    </location>
</feature>
<feature type="region of interest" description="Disordered" evidence="5">
    <location>
        <begin position="14"/>
        <end position="78"/>
    </location>
</feature>
<comment type="caution">
    <text evidence="7">The sequence shown here is derived from an EMBL/GenBank/DDBJ whole genome shotgun (WGS) entry which is preliminary data.</text>
</comment>
<keyword evidence="4 6" id="KW-0472">Membrane</keyword>
<accession>A0A8J2L691</accession>
<dbReference type="Proteomes" id="UP000708208">
    <property type="component" value="Unassembled WGS sequence"/>
</dbReference>
<reference evidence="7" key="1">
    <citation type="submission" date="2021-06" db="EMBL/GenBank/DDBJ databases">
        <authorList>
            <person name="Hodson N. C."/>
            <person name="Mongue J. A."/>
            <person name="Jaron S. K."/>
        </authorList>
    </citation>
    <scope>NUCLEOTIDE SEQUENCE</scope>
</reference>
<keyword evidence="2 6" id="KW-0812">Transmembrane</keyword>
<keyword evidence="8" id="KW-1185">Reference proteome</keyword>
<organism evidence="7 8">
    <name type="scientific">Allacma fusca</name>
    <dbReference type="NCBI Taxonomy" id="39272"/>
    <lineage>
        <taxon>Eukaryota</taxon>
        <taxon>Metazoa</taxon>
        <taxon>Ecdysozoa</taxon>
        <taxon>Arthropoda</taxon>
        <taxon>Hexapoda</taxon>
        <taxon>Collembola</taxon>
        <taxon>Symphypleona</taxon>
        <taxon>Sminthuridae</taxon>
        <taxon>Allacma</taxon>
    </lineage>
</organism>
<dbReference type="AlphaFoldDB" id="A0A8J2L691"/>
<gene>
    <name evidence="7" type="ORF">AFUS01_LOCUS26915</name>
</gene>
<dbReference type="EMBL" id="CAJVCH010366265">
    <property type="protein sequence ID" value="CAG7816289.1"/>
    <property type="molecule type" value="Genomic_DNA"/>
</dbReference>
<proteinExistence type="predicted"/>